<dbReference type="Pfam" id="PF02929">
    <property type="entry name" value="Bgal_small_N"/>
    <property type="match status" value="1"/>
</dbReference>
<dbReference type="SUPFAM" id="SSF74650">
    <property type="entry name" value="Galactose mutarotase-like"/>
    <property type="match status" value="1"/>
</dbReference>
<dbReference type="GO" id="GO:0009341">
    <property type="term" value="C:beta-galactosidase complex"/>
    <property type="evidence" value="ECO:0007669"/>
    <property type="project" value="InterPro"/>
</dbReference>
<feature type="domain" description="Beta galactosidase small chain/" evidence="9">
    <location>
        <begin position="722"/>
        <end position="998"/>
    </location>
</feature>
<evidence type="ECO:0000313" key="11">
    <source>
        <dbReference type="Proteomes" id="UP000216300"/>
    </source>
</evidence>
<dbReference type="InterPro" id="IPR023230">
    <property type="entry name" value="Glyco_hydro_2_CS"/>
</dbReference>
<dbReference type="PROSITE" id="PS00719">
    <property type="entry name" value="GLYCOSYL_HYDROL_F2_1"/>
    <property type="match status" value="1"/>
</dbReference>
<evidence type="ECO:0000256" key="6">
    <source>
        <dbReference type="ARBA" id="ARBA00023295"/>
    </source>
</evidence>
<sequence length="999" mass="111323">MVSPLQDTTPWQGALPPRATATSSAPQISLDGPWAFRLHPARDIDAAPGAPGHDTIQVPGHFQLQGLEPDKRLDEAKWGLPAYTNVIYPLPVDPPRVPLGDIHGQANPVGEYQRTVTVPDDPDTETTRWVLRFEGADSHLTVWWNGHRVGHSTGSRLPVEFDVTPWLRPGENTVVARVAQWSAATWIEDQDQWWLSGLFRSVALLPRPSDGIDDHRVVADYDPATGTGHLTVTAERAGEPVECTYALPELGLHEAVTGQTYTVQVTPWSAERPTLYQGVLRAPGEEIRLSVGFRRVEVSGHQVLANGEPVLFLGVNRHEWHPRTGRTLDAATMEADVRLMKRLNVNAVRTSHYPPHPYFLDLCDRYGLWVIDECDLETHGFELDGWQGNPGTDPKWADALLNRVQRMVHRDKNHPSIIMWSMGNESDTGPNIAAMAQWTRDNDPTRLIHYEGDQAAAYVDVFSQMYTGLPQLERIGKVEEGPESRQGELTTEQHEVRRTRPYLLCEYAHAMGNGPGDLAQYRELFDRYERLIGGFVWEWIDHGILRRALSGPNKGQEFYAYGGDFGEELHDGNFVIDGLIFPDRTPSPGALEMAAVYSPIAISIDPDQRVATVSNRYRELDTTHLDFHWIAGDETGARAEGPLNLEVIAAGDQAQVDLPALPDANLGEPTGERWWRVEARLVTDRPWADRGHVVARGEASISTTPKATGPVSTPRRTGAGFQAGAAVFDDRGQLVRLGEHAITAPRVELARAPIDNDRRSPVADDAWHRLTPGAQWHELGLDRLHDEVLEAQLSGSQLRVVTRTAPAGRQLGVRTSWQWTAYGSSVELDVALDFEGDWRGIELGRIGLTFALPRSWQQVTWFGLGPGESYPDSRTAVWLDRHQLSVAQWQTPYVRPQENGNRSGVRWAEVADHQHHGVRISSDIPFDIALAPWSTAALAAAEHTIDLVGEDQVWLHLDLAQRGLGSAACGPRLSEEFVLRAETLTEQQRRRRFRFDLLG</sequence>
<dbReference type="Gene3D" id="3.20.20.80">
    <property type="entry name" value="Glycosidases"/>
    <property type="match status" value="1"/>
</dbReference>
<gene>
    <name evidence="10" type="ORF">CGZ91_01305</name>
</gene>
<dbReference type="SUPFAM" id="SSF51445">
    <property type="entry name" value="(Trans)glycosidases"/>
    <property type="match status" value="1"/>
</dbReference>
<dbReference type="Gene3D" id="2.70.98.10">
    <property type="match status" value="1"/>
</dbReference>
<accession>A0A255EKX5</accession>
<dbReference type="Proteomes" id="UP000216300">
    <property type="component" value="Unassembled WGS sequence"/>
</dbReference>
<dbReference type="Pfam" id="PF16353">
    <property type="entry name" value="LacZ_4"/>
    <property type="match status" value="1"/>
</dbReference>
<name>A0A255EKX5_9ACTN</name>
<dbReference type="Pfam" id="PF02837">
    <property type="entry name" value="Glyco_hydro_2_N"/>
    <property type="match status" value="1"/>
</dbReference>
<dbReference type="Gene3D" id="2.60.120.260">
    <property type="entry name" value="Galactose-binding domain-like"/>
    <property type="match status" value="1"/>
</dbReference>
<dbReference type="PRINTS" id="PR00132">
    <property type="entry name" value="GLHYDRLASE2"/>
</dbReference>
<dbReference type="Pfam" id="PF02836">
    <property type="entry name" value="Glyco_hydro_2_C"/>
    <property type="match status" value="1"/>
</dbReference>
<comment type="caution">
    <text evidence="10">The sequence shown here is derived from an EMBL/GenBank/DDBJ whole genome shotgun (WGS) entry which is preliminary data.</text>
</comment>
<dbReference type="SUPFAM" id="SSF49303">
    <property type="entry name" value="beta-Galactosidase/glucuronidase domain"/>
    <property type="match status" value="2"/>
</dbReference>
<keyword evidence="5" id="KW-0378">Hydrolase</keyword>
<feature type="compositionally biased region" description="Polar residues" evidence="8">
    <location>
        <begin position="1"/>
        <end position="11"/>
    </location>
</feature>
<dbReference type="InterPro" id="IPR014718">
    <property type="entry name" value="GH-type_carb-bd"/>
</dbReference>
<dbReference type="EMBL" id="NMVJ01000001">
    <property type="protein sequence ID" value="OYN92176.1"/>
    <property type="molecule type" value="Genomic_DNA"/>
</dbReference>
<dbReference type="InterPro" id="IPR050347">
    <property type="entry name" value="Bact_Beta-galactosidase"/>
</dbReference>
<comment type="similarity">
    <text evidence="2">Belongs to the glycosyl hydrolase 2 family.</text>
</comment>
<dbReference type="PROSITE" id="PS00608">
    <property type="entry name" value="GLYCOSYL_HYDROL_F2_2"/>
    <property type="match status" value="1"/>
</dbReference>
<evidence type="ECO:0000256" key="3">
    <source>
        <dbReference type="ARBA" id="ARBA00012756"/>
    </source>
</evidence>
<evidence type="ECO:0000256" key="5">
    <source>
        <dbReference type="ARBA" id="ARBA00022801"/>
    </source>
</evidence>
<dbReference type="InterPro" id="IPR017853">
    <property type="entry name" value="GH"/>
</dbReference>
<dbReference type="InterPro" id="IPR008979">
    <property type="entry name" value="Galactose-bd-like_sf"/>
</dbReference>
<dbReference type="InterPro" id="IPR032312">
    <property type="entry name" value="LacZ_4"/>
</dbReference>
<evidence type="ECO:0000256" key="4">
    <source>
        <dbReference type="ARBA" id="ARBA00013303"/>
    </source>
</evidence>
<dbReference type="InterPro" id="IPR036156">
    <property type="entry name" value="Beta-gal/glucu_dom_sf"/>
</dbReference>
<evidence type="ECO:0000256" key="8">
    <source>
        <dbReference type="SAM" id="MobiDB-lite"/>
    </source>
</evidence>
<evidence type="ECO:0000256" key="1">
    <source>
        <dbReference type="ARBA" id="ARBA00001412"/>
    </source>
</evidence>
<dbReference type="Gene3D" id="2.60.40.10">
    <property type="entry name" value="Immunoglobulins"/>
    <property type="match status" value="2"/>
</dbReference>
<dbReference type="GO" id="GO:0030246">
    <property type="term" value="F:carbohydrate binding"/>
    <property type="evidence" value="ECO:0007669"/>
    <property type="project" value="InterPro"/>
</dbReference>
<dbReference type="PANTHER" id="PTHR46323">
    <property type="entry name" value="BETA-GALACTOSIDASE"/>
    <property type="match status" value="1"/>
</dbReference>
<proteinExistence type="inferred from homology"/>
<reference evidence="10 11" key="1">
    <citation type="submission" date="2017-07" db="EMBL/GenBank/DDBJ databases">
        <title>Draft whole genome sequences of clinical Proprionibacteriaceae strains.</title>
        <authorList>
            <person name="Bernier A.-M."/>
            <person name="Bernard K."/>
            <person name="Domingo M.-C."/>
        </authorList>
    </citation>
    <scope>NUCLEOTIDE SEQUENCE [LARGE SCALE GENOMIC DNA]</scope>
    <source>
        <strain evidence="10 11">NML 150081</strain>
    </source>
</reference>
<evidence type="ECO:0000256" key="7">
    <source>
        <dbReference type="ARBA" id="ARBA00032230"/>
    </source>
</evidence>
<comment type="catalytic activity">
    <reaction evidence="1">
        <text>Hydrolysis of terminal non-reducing beta-D-galactose residues in beta-D-galactosides.</text>
        <dbReference type="EC" id="3.2.1.23"/>
    </reaction>
</comment>
<dbReference type="SMART" id="SM01038">
    <property type="entry name" value="Bgal_small_N"/>
    <property type="match status" value="1"/>
</dbReference>
<dbReference type="GO" id="GO:0005990">
    <property type="term" value="P:lactose catabolic process"/>
    <property type="evidence" value="ECO:0007669"/>
    <property type="project" value="TreeGrafter"/>
</dbReference>
<dbReference type="RefSeq" id="WP_094452169.1">
    <property type="nucleotide sequence ID" value="NZ_NMVJ01000001.1"/>
</dbReference>
<keyword evidence="6" id="KW-0326">Glycosidase</keyword>
<dbReference type="InterPro" id="IPR006103">
    <property type="entry name" value="Glyco_hydro_2_cat"/>
</dbReference>
<dbReference type="SUPFAM" id="SSF49785">
    <property type="entry name" value="Galactose-binding domain-like"/>
    <property type="match status" value="1"/>
</dbReference>
<dbReference type="InterPro" id="IPR006101">
    <property type="entry name" value="Glyco_hydro_2"/>
</dbReference>
<organism evidence="10 11">
    <name type="scientific">Parenemella sanctibonifatiensis</name>
    <dbReference type="NCBI Taxonomy" id="2016505"/>
    <lineage>
        <taxon>Bacteria</taxon>
        <taxon>Bacillati</taxon>
        <taxon>Actinomycetota</taxon>
        <taxon>Actinomycetes</taxon>
        <taxon>Propionibacteriales</taxon>
        <taxon>Propionibacteriaceae</taxon>
        <taxon>Parenemella</taxon>
    </lineage>
</organism>
<keyword evidence="11" id="KW-1185">Reference proteome</keyword>
<dbReference type="InterPro" id="IPR006104">
    <property type="entry name" value="Glyco_hydro_2_N"/>
</dbReference>
<protein>
    <recommendedName>
        <fullName evidence="4">Beta-galactosidase</fullName>
        <ecNumber evidence="3">3.2.1.23</ecNumber>
    </recommendedName>
    <alternativeName>
        <fullName evidence="7">Lactase</fullName>
    </alternativeName>
</protein>
<dbReference type="InterPro" id="IPR013783">
    <property type="entry name" value="Ig-like_fold"/>
</dbReference>
<dbReference type="OrthoDB" id="9762066at2"/>
<evidence type="ECO:0000256" key="2">
    <source>
        <dbReference type="ARBA" id="ARBA00007401"/>
    </source>
</evidence>
<evidence type="ECO:0000259" key="9">
    <source>
        <dbReference type="SMART" id="SM01038"/>
    </source>
</evidence>
<dbReference type="InterPro" id="IPR023232">
    <property type="entry name" value="Glyco_hydro_2_AS"/>
</dbReference>
<dbReference type="GO" id="GO:0004565">
    <property type="term" value="F:beta-galactosidase activity"/>
    <property type="evidence" value="ECO:0007669"/>
    <property type="project" value="UniProtKB-EC"/>
</dbReference>
<dbReference type="InterPro" id="IPR011013">
    <property type="entry name" value="Gal_mutarotase_sf_dom"/>
</dbReference>
<dbReference type="InterPro" id="IPR004199">
    <property type="entry name" value="B-gal_small/dom_5"/>
</dbReference>
<dbReference type="PANTHER" id="PTHR46323:SF2">
    <property type="entry name" value="BETA-GALACTOSIDASE"/>
    <property type="match status" value="1"/>
</dbReference>
<dbReference type="AlphaFoldDB" id="A0A255EKX5"/>
<dbReference type="EC" id="3.2.1.23" evidence="3"/>
<evidence type="ECO:0000313" key="10">
    <source>
        <dbReference type="EMBL" id="OYN92176.1"/>
    </source>
</evidence>
<feature type="region of interest" description="Disordered" evidence="8">
    <location>
        <begin position="1"/>
        <end position="27"/>
    </location>
</feature>